<evidence type="ECO:0000256" key="6">
    <source>
        <dbReference type="SAM" id="Phobius"/>
    </source>
</evidence>
<keyword evidence="4 6" id="KW-1133">Transmembrane helix</keyword>
<evidence type="ECO:0000256" key="5">
    <source>
        <dbReference type="ARBA" id="ARBA00023136"/>
    </source>
</evidence>
<dbReference type="Pfam" id="PF01943">
    <property type="entry name" value="Polysacc_synt"/>
    <property type="match status" value="1"/>
</dbReference>
<dbReference type="Proteomes" id="UP000572212">
    <property type="component" value="Unassembled WGS sequence"/>
</dbReference>
<feature type="transmembrane region" description="Helical" evidence="6">
    <location>
        <begin position="181"/>
        <end position="203"/>
    </location>
</feature>
<feature type="transmembrane region" description="Helical" evidence="6">
    <location>
        <begin position="413"/>
        <end position="433"/>
    </location>
</feature>
<keyword evidence="5 6" id="KW-0472">Membrane</keyword>
<comment type="caution">
    <text evidence="7">The sequence shown here is derived from an EMBL/GenBank/DDBJ whole genome shotgun (WGS) entry which is preliminary data.</text>
</comment>
<dbReference type="CDD" id="cd13124">
    <property type="entry name" value="MATE_SpoVB_like"/>
    <property type="match status" value="1"/>
</dbReference>
<reference evidence="7 8" key="1">
    <citation type="submission" date="2020-08" db="EMBL/GenBank/DDBJ databases">
        <title>Genomic Encyclopedia of Type Strains, Phase IV (KMG-IV): sequencing the most valuable type-strain genomes for metagenomic binning, comparative biology and taxonomic classification.</title>
        <authorList>
            <person name="Goeker M."/>
        </authorList>
    </citation>
    <scope>NUCLEOTIDE SEQUENCE [LARGE SCALE GENOMIC DNA]</scope>
    <source>
        <strain evidence="7 8">DSM 11805</strain>
    </source>
</reference>
<feature type="transmembrane region" description="Helical" evidence="6">
    <location>
        <begin position="123"/>
        <end position="142"/>
    </location>
</feature>
<feature type="transmembrane region" description="Helical" evidence="6">
    <location>
        <begin position="81"/>
        <end position="103"/>
    </location>
</feature>
<organism evidence="7 8">
    <name type="scientific">Gracilibacillus halotolerans</name>
    <dbReference type="NCBI Taxonomy" id="74386"/>
    <lineage>
        <taxon>Bacteria</taxon>
        <taxon>Bacillati</taxon>
        <taxon>Bacillota</taxon>
        <taxon>Bacilli</taxon>
        <taxon>Bacillales</taxon>
        <taxon>Bacillaceae</taxon>
        <taxon>Gracilibacillus</taxon>
    </lineage>
</organism>
<feature type="transmembrane region" description="Helical" evidence="6">
    <location>
        <begin position="445"/>
        <end position="465"/>
    </location>
</feature>
<feature type="transmembrane region" description="Helical" evidence="6">
    <location>
        <begin position="383"/>
        <end position="401"/>
    </location>
</feature>
<evidence type="ECO:0000256" key="2">
    <source>
        <dbReference type="ARBA" id="ARBA00022475"/>
    </source>
</evidence>
<feature type="transmembrane region" description="Helical" evidence="6">
    <location>
        <begin position="321"/>
        <end position="340"/>
    </location>
</feature>
<gene>
    <name evidence="7" type="ORF">GGQ92_002786</name>
</gene>
<evidence type="ECO:0000313" key="8">
    <source>
        <dbReference type="Proteomes" id="UP000572212"/>
    </source>
</evidence>
<dbReference type="RefSeq" id="WP_184250128.1">
    <property type="nucleotide sequence ID" value="NZ_BAAACU010000061.1"/>
</dbReference>
<dbReference type="PANTHER" id="PTHR30250">
    <property type="entry name" value="PST FAMILY PREDICTED COLANIC ACID TRANSPORTER"/>
    <property type="match status" value="1"/>
</dbReference>
<feature type="transmembrane region" description="Helical" evidence="6">
    <location>
        <begin position="280"/>
        <end position="300"/>
    </location>
</feature>
<dbReference type="EMBL" id="JACHON010000019">
    <property type="protein sequence ID" value="MBB6513967.1"/>
    <property type="molecule type" value="Genomic_DNA"/>
</dbReference>
<feature type="transmembrane region" description="Helical" evidence="6">
    <location>
        <begin position="477"/>
        <end position="497"/>
    </location>
</feature>
<dbReference type="AlphaFoldDB" id="A0A841RQ37"/>
<evidence type="ECO:0000256" key="1">
    <source>
        <dbReference type="ARBA" id="ARBA00004651"/>
    </source>
</evidence>
<dbReference type="InterPro" id="IPR050833">
    <property type="entry name" value="Poly_Biosynth_Transport"/>
</dbReference>
<dbReference type="InterPro" id="IPR002797">
    <property type="entry name" value="Polysacc_synth"/>
</dbReference>
<dbReference type="GO" id="GO:0005886">
    <property type="term" value="C:plasma membrane"/>
    <property type="evidence" value="ECO:0007669"/>
    <property type="project" value="UniProtKB-SubCell"/>
</dbReference>
<evidence type="ECO:0000256" key="4">
    <source>
        <dbReference type="ARBA" id="ARBA00022989"/>
    </source>
</evidence>
<name>A0A841RQ37_9BACI</name>
<keyword evidence="3 6" id="KW-0812">Transmembrane</keyword>
<accession>A0A841RQ37</accession>
<keyword evidence="2" id="KW-1003">Cell membrane</keyword>
<sequence length="517" mass="58395">MSTNKVWNGVWLLFIAGLLGKVISAFYRVPLQNLTGDTGFYIYQQIYPLLGTATILALYGFPSAITQFYAEHPREQQNRLLHWKILTVLVTFSFIILGLLYWLSPVFSNWMKDETLTTVMRQSVWVFLFVPITALLRGLFQVNERFKYFAGSQVIEQIGRATIIIITATLIWYGALNLSSIGLGAALGSMIGLLLAAFFLLLNRREIIIAKGNDTTSTITYRQITSSIIGSGLIISLNHMLLLLLQMADAFTVVPGLLKMGISLSEAMELKGIVDRGQPLLQLVTITGSSIVIALVPSLTTHHLLKERTKTIQTIKRAIHYCLYISIGATAGLIVLMPEINELLFQDRQGVTPLRMLSLSLLFSPVIIVLAQVLQGFGYRKMIAIIFFVGLWLKVMLNYWLTPYLATTGNALATVLTLFLIVMWLFYLVYRLLPGERPIRFSLKWVSVLFSVIIMITFLLLLKWMDITAYIDNRFLLFLYVMINVGIGAFLYGLSLYKWNVLSKEDMKQVIGKGKER</sequence>
<evidence type="ECO:0000256" key="3">
    <source>
        <dbReference type="ARBA" id="ARBA00022692"/>
    </source>
</evidence>
<dbReference type="InterPro" id="IPR024923">
    <property type="entry name" value="PG_synth_SpoVB"/>
</dbReference>
<feature type="transmembrane region" description="Helical" evidence="6">
    <location>
        <begin position="352"/>
        <end position="371"/>
    </location>
</feature>
<dbReference type="PANTHER" id="PTHR30250:SF29">
    <property type="entry name" value="POLYSACCHARIDE BIOSYNTHESIS PROTEIN C-TERMINAL DOMAIN-CONTAINING PROTEIN"/>
    <property type="match status" value="1"/>
</dbReference>
<evidence type="ECO:0000313" key="7">
    <source>
        <dbReference type="EMBL" id="MBB6513967.1"/>
    </source>
</evidence>
<comment type="subcellular location">
    <subcellularLocation>
        <location evidence="1">Cell membrane</location>
        <topology evidence="1">Multi-pass membrane protein</topology>
    </subcellularLocation>
</comment>
<proteinExistence type="predicted"/>
<feature type="transmembrane region" description="Helical" evidence="6">
    <location>
        <begin position="154"/>
        <end position="175"/>
    </location>
</feature>
<feature type="transmembrane region" description="Helical" evidence="6">
    <location>
        <begin position="224"/>
        <end position="248"/>
    </location>
</feature>
<keyword evidence="8" id="KW-1185">Reference proteome</keyword>
<feature type="transmembrane region" description="Helical" evidence="6">
    <location>
        <begin position="40"/>
        <end position="61"/>
    </location>
</feature>
<protein>
    <submittedName>
        <fullName evidence="7">PST family polysaccharide transporter</fullName>
    </submittedName>
</protein>